<evidence type="ECO:0000259" key="3">
    <source>
        <dbReference type="Pfam" id="PF14389"/>
    </source>
</evidence>
<evidence type="ECO:0000313" key="5">
    <source>
        <dbReference type="RefSeq" id="XP_020091710.1"/>
    </source>
</evidence>
<dbReference type="InterPro" id="IPR025757">
    <property type="entry name" value="MIP1_Leuzipper"/>
</dbReference>
<sequence>MQMEIEGNHEIKMEAKCYKPFWRPVNSNNISSRNKCSNSDSDERIREDVLDSSSKLSHHSKLDSGSIKGCSDIGKKPLPSLELKRSLKHEIIQLEQRLQDQLVVRGALEKALLYRPSAISLSNDTSVPKATEELIREIALLELEVMHLEQYLLSLYRKAFSQQISTLSPTNKDTSEQPLTARSGQCQETTGNANSSKRESPPILSSSRQILMKPTDPPTKHSPVICQETQQEGARVQRSHSSVSQRAACSARISPSQESLKRALHSFYSQPLSFPKEGENSNSRAVSLADHLGKNIDDHIPDTPSRISEDMVRCMAAAYYKLADTPLDRNGPLSSPTSSFSSINAFSPQYIGDMWSPMRKKESILDTWMINAFGIEGLRELTGPYNAMLEVTSISRDRGKLRDVQDLLKNYKSMVRRLETVDPRKMKNDEKLAFWINIHNALLMHAYLEYGIPPNNLKKMSMLVKATCIVGGRSINVATIQGLILGCHTHCPGQWLRLLLHARMKNKAGNKLGDYAIEQYEPLLHFALCSGSHSDPAVRVYTPKRLAQQLETAKEEFVRATVGIWKEQKILLPKLIESYAKDIKLTSQGLIQMVHRYLPENLRTAVYKCQQGRSNQIVEWAPYNFNFRYLLPRELTFPPTN</sequence>
<dbReference type="Pfam" id="PF04784">
    <property type="entry name" value="DUF547"/>
    <property type="match status" value="1"/>
</dbReference>
<gene>
    <name evidence="5" type="primary">LOC109712526</name>
</gene>
<name>A0A6P5FEH3_ANACO</name>
<feature type="domain" description="DUF547" evidence="2">
    <location>
        <begin position="424"/>
        <end position="558"/>
    </location>
</feature>
<dbReference type="InterPro" id="IPR006869">
    <property type="entry name" value="DUF547"/>
</dbReference>
<dbReference type="PANTHER" id="PTHR23054">
    <property type="entry name" value="TERNARY COMPLEX FACTOR MIP1, LEUCINE-ZIPPER-RELATED"/>
    <property type="match status" value="1"/>
</dbReference>
<dbReference type="Gramene" id="Aco004957.1.mrna1">
    <property type="protein sequence ID" value="Aco004957.1.mrna1"/>
    <property type="gene ID" value="Aco004957.1.path1"/>
</dbReference>
<proteinExistence type="predicted"/>
<feature type="domain" description="Ternary complex factor MIP1 leucine-zipper" evidence="3">
    <location>
        <begin position="84"/>
        <end position="162"/>
    </location>
</feature>
<reference evidence="5" key="2">
    <citation type="submission" date="2025-08" db="UniProtKB">
        <authorList>
            <consortium name="RefSeq"/>
        </authorList>
    </citation>
    <scope>IDENTIFICATION</scope>
    <source>
        <tissue evidence="5">Leaf</tissue>
    </source>
</reference>
<dbReference type="PANTHER" id="PTHR23054:SF18">
    <property type="entry name" value="TERNARY COMPLEX FACTOR MIP1, LEUCINE-ZIPPER"/>
    <property type="match status" value="1"/>
</dbReference>
<evidence type="ECO:0000256" key="1">
    <source>
        <dbReference type="SAM" id="MobiDB-lite"/>
    </source>
</evidence>
<feature type="region of interest" description="Disordered" evidence="1">
    <location>
        <begin position="166"/>
        <end position="223"/>
    </location>
</feature>
<feature type="compositionally biased region" description="Polar residues" evidence="1">
    <location>
        <begin position="29"/>
        <end position="39"/>
    </location>
</feature>
<dbReference type="Pfam" id="PF14389">
    <property type="entry name" value="Lzipper-MIP1"/>
    <property type="match status" value="1"/>
</dbReference>
<reference evidence="4" key="1">
    <citation type="journal article" date="2015" name="Nat. Genet.">
        <title>The pineapple genome and the evolution of CAM photosynthesis.</title>
        <authorList>
            <person name="Ming R."/>
            <person name="VanBuren R."/>
            <person name="Wai C.M."/>
            <person name="Tang H."/>
            <person name="Schatz M.C."/>
            <person name="Bowers J.E."/>
            <person name="Lyons E."/>
            <person name="Wang M.L."/>
            <person name="Chen J."/>
            <person name="Biggers E."/>
            <person name="Zhang J."/>
            <person name="Huang L."/>
            <person name="Zhang L."/>
            <person name="Miao W."/>
            <person name="Zhang J."/>
            <person name="Ye Z."/>
            <person name="Miao C."/>
            <person name="Lin Z."/>
            <person name="Wang H."/>
            <person name="Zhou H."/>
            <person name="Yim W.C."/>
            <person name="Priest H.D."/>
            <person name="Zheng C."/>
            <person name="Woodhouse M."/>
            <person name="Edger P.P."/>
            <person name="Guyot R."/>
            <person name="Guo H.B."/>
            <person name="Guo H."/>
            <person name="Zheng G."/>
            <person name="Singh R."/>
            <person name="Sharma A."/>
            <person name="Min X."/>
            <person name="Zheng Y."/>
            <person name="Lee H."/>
            <person name="Gurtowski J."/>
            <person name="Sedlazeck F.J."/>
            <person name="Harkess A."/>
            <person name="McKain M.R."/>
            <person name="Liao Z."/>
            <person name="Fang J."/>
            <person name="Liu J."/>
            <person name="Zhang X."/>
            <person name="Zhang Q."/>
            <person name="Hu W."/>
            <person name="Qin Y."/>
            <person name="Wang K."/>
            <person name="Chen L.Y."/>
            <person name="Shirley N."/>
            <person name="Lin Y.R."/>
            <person name="Liu L.Y."/>
            <person name="Hernandez A.G."/>
            <person name="Wright C.L."/>
            <person name="Bulone V."/>
            <person name="Tuskan G.A."/>
            <person name="Heath K."/>
            <person name="Zee F."/>
            <person name="Moore P.H."/>
            <person name="Sunkar R."/>
            <person name="Leebens-Mack J.H."/>
            <person name="Mockler T."/>
            <person name="Bennetzen J.L."/>
            <person name="Freeling M."/>
            <person name="Sankoff D."/>
            <person name="Paterson A.H."/>
            <person name="Zhu X."/>
            <person name="Yang X."/>
            <person name="Smith J.A."/>
            <person name="Cushman J.C."/>
            <person name="Paull R.E."/>
            <person name="Yu Q."/>
        </authorList>
    </citation>
    <scope>NUCLEOTIDE SEQUENCE [LARGE SCALE GENOMIC DNA]</scope>
    <source>
        <strain evidence="4">cv. F153</strain>
    </source>
</reference>
<keyword evidence="4" id="KW-1185">Reference proteome</keyword>
<protein>
    <submittedName>
        <fullName evidence="5">Uncharacterized protein LOC109712526</fullName>
    </submittedName>
</protein>
<dbReference type="Proteomes" id="UP000515123">
    <property type="component" value="Linkage group 7"/>
</dbReference>
<accession>A0A6P5FEH3</accession>
<evidence type="ECO:0000313" key="4">
    <source>
        <dbReference type="Proteomes" id="UP000515123"/>
    </source>
</evidence>
<dbReference type="OrthoDB" id="418495at2759"/>
<dbReference type="GeneID" id="109712526"/>
<dbReference type="AlphaFoldDB" id="A0A6P5FEH3"/>
<feature type="region of interest" description="Disordered" evidence="1">
    <location>
        <begin position="29"/>
        <end position="71"/>
    </location>
</feature>
<organism evidence="4 5">
    <name type="scientific">Ananas comosus</name>
    <name type="common">Pineapple</name>
    <name type="synonym">Ananas ananas</name>
    <dbReference type="NCBI Taxonomy" id="4615"/>
    <lineage>
        <taxon>Eukaryota</taxon>
        <taxon>Viridiplantae</taxon>
        <taxon>Streptophyta</taxon>
        <taxon>Embryophyta</taxon>
        <taxon>Tracheophyta</taxon>
        <taxon>Spermatophyta</taxon>
        <taxon>Magnoliopsida</taxon>
        <taxon>Liliopsida</taxon>
        <taxon>Poales</taxon>
        <taxon>Bromeliaceae</taxon>
        <taxon>Bromelioideae</taxon>
        <taxon>Ananas</taxon>
    </lineage>
</organism>
<evidence type="ECO:0000259" key="2">
    <source>
        <dbReference type="Pfam" id="PF04784"/>
    </source>
</evidence>
<feature type="compositionally biased region" description="Polar residues" evidence="1">
    <location>
        <begin position="166"/>
        <end position="195"/>
    </location>
</feature>
<dbReference type="RefSeq" id="XP_020091710.1">
    <property type="nucleotide sequence ID" value="XM_020236121.1"/>
</dbReference>